<reference evidence="1" key="2">
    <citation type="submission" date="2025-03" db="EMBL/GenBank/DDBJ databases">
        <authorList>
            <consortium name="ELIXIR-Norway"/>
            <consortium name="Elixir Norway"/>
        </authorList>
    </citation>
    <scope>NUCLEOTIDE SEQUENCE</scope>
</reference>
<dbReference type="Proteomes" id="UP001162501">
    <property type="component" value="Chromosome 16"/>
</dbReference>
<gene>
    <name evidence="1" type="ORF">MRATA1EN22A_LOCUS6620</name>
</gene>
<name>A0AC59YIB7_RANTA</name>
<sequence length="86" mass="9169">MGAEAVDQLRRFGAFQCLHSAQFVAADKSEQVPMLTGPRDKALILCPRQLWAATENGTAQNPALLGAQHAEGPSGRLLGLRAASRE</sequence>
<proteinExistence type="predicted"/>
<organism evidence="1 2">
    <name type="scientific">Rangifer tarandus platyrhynchus</name>
    <name type="common">Svalbard reindeer</name>
    <dbReference type="NCBI Taxonomy" id="3082113"/>
    <lineage>
        <taxon>Eukaryota</taxon>
        <taxon>Metazoa</taxon>
        <taxon>Chordata</taxon>
        <taxon>Craniata</taxon>
        <taxon>Vertebrata</taxon>
        <taxon>Euteleostomi</taxon>
        <taxon>Mammalia</taxon>
        <taxon>Eutheria</taxon>
        <taxon>Laurasiatheria</taxon>
        <taxon>Artiodactyla</taxon>
        <taxon>Ruminantia</taxon>
        <taxon>Pecora</taxon>
        <taxon>Cervidae</taxon>
        <taxon>Odocoileinae</taxon>
        <taxon>Rangifer</taxon>
    </lineage>
</organism>
<reference evidence="1" key="1">
    <citation type="submission" date="2023-05" db="EMBL/GenBank/DDBJ databases">
        <authorList>
            <consortium name="ELIXIR-Norway"/>
        </authorList>
    </citation>
    <scope>NUCLEOTIDE SEQUENCE</scope>
</reference>
<protein>
    <submittedName>
        <fullName evidence="1">Uncharacterized protein</fullName>
    </submittedName>
</protein>
<evidence type="ECO:0000313" key="2">
    <source>
        <dbReference type="Proteomes" id="UP001162501"/>
    </source>
</evidence>
<evidence type="ECO:0000313" key="1">
    <source>
        <dbReference type="EMBL" id="CAM9728803.1"/>
    </source>
</evidence>
<dbReference type="EMBL" id="OX596100">
    <property type="protein sequence ID" value="CAM9728803.1"/>
    <property type="molecule type" value="Genomic_DNA"/>
</dbReference>
<accession>A0AC59YIB7</accession>